<gene>
    <name evidence="1" type="ORF">VA613_06145</name>
</gene>
<sequence length="92" mass="10695">MANEPQAVALREGATNDLEDAELPLLEKQSAGMRYQLREEKDQHGRSRTVVIERHEREVAVVGRWFFRRLDETVGWQVAQEAISRLPVEEHE</sequence>
<evidence type="ECO:0000313" key="1">
    <source>
        <dbReference type="EMBL" id="WRS40453.1"/>
    </source>
</evidence>
<keyword evidence="2" id="KW-1185">Reference proteome</keyword>
<protein>
    <submittedName>
        <fullName evidence="1">Uncharacterized protein</fullName>
    </submittedName>
</protein>
<name>A0ABZ1CM35_9PROT</name>
<accession>A0ABZ1CM35</accession>
<dbReference type="Proteomes" id="UP001334732">
    <property type="component" value="Chromosome"/>
</dbReference>
<evidence type="ECO:0000313" key="2">
    <source>
        <dbReference type="Proteomes" id="UP001334732"/>
    </source>
</evidence>
<organism evidence="1 2">
    <name type="scientific">Thiobacillus sedimenti</name>
    <dbReference type="NCBI Taxonomy" id="3110231"/>
    <lineage>
        <taxon>Bacteria</taxon>
        <taxon>Pseudomonadati</taxon>
        <taxon>Pseudomonadota</taxon>
        <taxon>Betaproteobacteria</taxon>
        <taxon>Nitrosomonadales</taxon>
        <taxon>Thiobacillaceae</taxon>
        <taxon>Thiobacillus</taxon>
    </lineage>
</organism>
<proteinExistence type="predicted"/>
<dbReference type="EMBL" id="CP141769">
    <property type="protein sequence ID" value="WRS40453.1"/>
    <property type="molecule type" value="Genomic_DNA"/>
</dbReference>
<dbReference type="RefSeq" id="WP_324780982.1">
    <property type="nucleotide sequence ID" value="NZ_CP141769.1"/>
</dbReference>
<reference evidence="1 2" key="1">
    <citation type="submission" date="2023-12" db="EMBL/GenBank/DDBJ databases">
        <title>Thiobacillus sedimentum sp. nov., a chemolithoautotrophic sulfur-oxidizing bacterium isolated from freshwater sediment.</title>
        <authorList>
            <person name="Luo J."/>
            <person name="Dai C."/>
        </authorList>
    </citation>
    <scope>NUCLEOTIDE SEQUENCE [LARGE SCALE GENOMIC DNA]</scope>
    <source>
        <strain evidence="1 2">SCUT-2</strain>
    </source>
</reference>